<name>A0A5C3EY79_9BASI</name>
<evidence type="ECO:0000313" key="2">
    <source>
        <dbReference type="EMBL" id="SPO36830.1"/>
    </source>
</evidence>
<proteinExistence type="predicted"/>
<dbReference type="AlphaFoldDB" id="A0A5C3EY79"/>
<accession>A0A5C3EY79</accession>
<feature type="region of interest" description="Disordered" evidence="1">
    <location>
        <begin position="117"/>
        <end position="169"/>
    </location>
</feature>
<organism evidence="2 3">
    <name type="scientific">Pseudozyma flocculosa</name>
    <dbReference type="NCBI Taxonomy" id="84751"/>
    <lineage>
        <taxon>Eukaryota</taxon>
        <taxon>Fungi</taxon>
        <taxon>Dikarya</taxon>
        <taxon>Basidiomycota</taxon>
        <taxon>Ustilaginomycotina</taxon>
        <taxon>Ustilaginomycetes</taxon>
        <taxon>Ustilaginales</taxon>
        <taxon>Ustilaginaceae</taxon>
        <taxon>Pseudozyma</taxon>
    </lineage>
</organism>
<evidence type="ECO:0000313" key="3">
    <source>
        <dbReference type="Proteomes" id="UP000323386"/>
    </source>
</evidence>
<protein>
    <submittedName>
        <fullName evidence="2">Uncharacterized protein</fullName>
    </submittedName>
</protein>
<dbReference type="Proteomes" id="UP000323386">
    <property type="component" value="Unassembled WGS sequence"/>
</dbReference>
<evidence type="ECO:0000256" key="1">
    <source>
        <dbReference type="SAM" id="MobiDB-lite"/>
    </source>
</evidence>
<keyword evidence="3" id="KW-1185">Reference proteome</keyword>
<dbReference type="EMBL" id="OOIP01000005">
    <property type="protein sequence ID" value="SPO36830.1"/>
    <property type="molecule type" value="Genomic_DNA"/>
</dbReference>
<feature type="region of interest" description="Disordered" evidence="1">
    <location>
        <begin position="1"/>
        <end position="22"/>
    </location>
</feature>
<gene>
    <name evidence="2" type="ORF">PSFLO_02301</name>
</gene>
<feature type="compositionally biased region" description="Low complexity" evidence="1">
    <location>
        <begin position="154"/>
        <end position="164"/>
    </location>
</feature>
<feature type="compositionally biased region" description="Polar residues" evidence="1">
    <location>
        <begin position="141"/>
        <end position="150"/>
    </location>
</feature>
<reference evidence="2 3" key="1">
    <citation type="submission" date="2018-03" db="EMBL/GenBank/DDBJ databases">
        <authorList>
            <person name="Guldener U."/>
        </authorList>
    </citation>
    <scope>NUCLEOTIDE SEQUENCE [LARGE SCALE GENOMIC DNA]</scope>
    <source>
        <strain evidence="2 3">DAOM196992</strain>
    </source>
</reference>
<sequence>MPASQAGSGVFPISKPGQGDQGLDVNHSKLLSLASWSPASCLSPPSELKAARGMVLYGAWTEPGPSNGCRGSKLKAQAVRCWATGKNLRDGGVRGQAGQASSLLACRAGEFSGQQAGSRQDVAAAAGWPATDSPREKQASRRQASKQASKPRSGRGSSSLVVGSPARSRCCGGPNLGTIPTSVASPQGRGVGPAGLAGPSPGSLCGGWVTLLVVGIRPALLSFGTCQPFAPSPWRGRRSSTAVVQAAPSSIIMPPFLGRTYAYAAAIAFFDSTYY</sequence>